<evidence type="ECO:0000259" key="9">
    <source>
        <dbReference type="Pfam" id="PF22820"/>
    </source>
</evidence>
<keyword evidence="11" id="KW-1185">Reference proteome</keyword>
<evidence type="ECO:0008006" key="12">
    <source>
        <dbReference type="Google" id="ProtNLM"/>
    </source>
</evidence>
<sequence>MDVCKQCGHEMNRGETFCTECGAPKDAPLTRSEAKAPRAPMTRKKKITLISIGAVLAVLLTAHFMLSSMLDPTTKIRAMDRAVTNNDAGAFVSELSLDEKAWLNEKEYLQYMKENDWETIREQMLDAVSGQQRFDTIIRDEYGSPLLSVKKTAVIPGMYKTYEIEAVPTSIRFLTNMDEASFTVGKEKIKVENAAEDEGTAKAYPGVYKVEGEASNEYGTFKETWEYQVLAEESDYYMEVYFEGYTYDVDTNQPDAVLFVNGKSTKKSLYELGVIGPVPDGNKLVLHAEWKNDKKEVVKSEQVRTEDGDYWGELSFYFEEEVEEAEAPVFEYVPETDESEAAEDHVLDFREVYEEALNAEDFSMIASFLEEDSQASDEFRDYLDGISGKGFTYEFTENNIVESAAYGADGFVVTTDEAFIFTNEDGEKTHYERTKDYTVIKDGDSWKIEEVAINETNRSDG</sequence>
<evidence type="ECO:0000256" key="3">
    <source>
        <dbReference type="ARBA" id="ARBA00022692"/>
    </source>
</evidence>
<evidence type="ECO:0000256" key="4">
    <source>
        <dbReference type="ARBA" id="ARBA00022989"/>
    </source>
</evidence>
<keyword evidence="3 6" id="KW-0812">Transmembrane</keyword>
<dbReference type="InterPro" id="IPR054530">
    <property type="entry name" value="TcaA_4th"/>
</dbReference>
<dbReference type="RefSeq" id="WP_206933273.1">
    <property type="nucleotide sequence ID" value="NZ_JAEKJY010000002.1"/>
</dbReference>
<dbReference type="PANTHER" id="PTHR40038:SF1">
    <property type="entry name" value="MEMBRANE-ASSOCIATED PROTEIN TCAA"/>
    <property type="match status" value="1"/>
</dbReference>
<dbReference type="Pfam" id="PF22819">
    <property type="entry name" value="TcaA_5th"/>
    <property type="match status" value="1"/>
</dbReference>
<organism evidence="10 11">
    <name type="scientific">Halobacillus kuroshimensis</name>
    <dbReference type="NCBI Taxonomy" id="302481"/>
    <lineage>
        <taxon>Bacteria</taxon>
        <taxon>Bacillati</taxon>
        <taxon>Bacillota</taxon>
        <taxon>Bacilli</taxon>
        <taxon>Bacillales</taxon>
        <taxon>Bacillaceae</taxon>
        <taxon>Halobacillus</taxon>
    </lineage>
</organism>
<accession>A0ABS3DUY7</accession>
<keyword evidence="4 6" id="KW-1133">Transmembrane helix</keyword>
<name>A0ABS3DUY7_9BACI</name>
<dbReference type="PANTHER" id="PTHR40038">
    <property type="entry name" value="MEMBRANE-ASSOCIATED PROTEIN TCAA"/>
    <property type="match status" value="1"/>
</dbReference>
<dbReference type="Pfam" id="PF22813">
    <property type="entry name" value="TcaA_2nd"/>
    <property type="match status" value="1"/>
</dbReference>
<evidence type="ECO:0000256" key="1">
    <source>
        <dbReference type="ARBA" id="ARBA00004162"/>
    </source>
</evidence>
<keyword evidence="5 6" id="KW-0472">Membrane</keyword>
<dbReference type="Proteomes" id="UP000663970">
    <property type="component" value="Unassembled WGS sequence"/>
</dbReference>
<feature type="domain" description="TcaA 4th" evidence="9">
    <location>
        <begin position="243"/>
        <end position="316"/>
    </location>
</feature>
<proteinExistence type="predicted"/>
<reference evidence="10 11" key="1">
    <citation type="submission" date="2020-12" db="EMBL/GenBank/DDBJ databases">
        <title>Oil enriched cultivation method for isolating marine PHA-producing bacteria.</title>
        <authorList>
            <person name="Zheng W."/>
            <person name="Yu S."/>
            <person name="Huang Y."/>
        </authorList>
    </citation>
    <scope>NUCLEOTIDE SEQUENCE [LARGE SCALE GENOMIC DNA]</scope>
    <source>
        <strain evidence="10 11">SY-2-6</strain>
    </source>
</reference>
<gene>
    <name evidence="10" type="ORF">JF544_07820</name>
</gene>
<evidence type="ECO:0000313" key="10">
    <source>
        <dbReference type="EMBL" id="MBN8235155.1"/>
    </source>
</evidence>
<comment type="subcellular location">
    <subcellularLocation>
        <location evidence="1">Cell membrane</location>
        <topology evidence="1">Single-pass membrane protein</topology>
    </subcellularLocation>
</comment>
<keyword evidence="2" id="KW-1003">Cell membrane</keyword>
<dbReference type="EMBL" id="JAEKJY010000002">
    <property type="protein sequence ID" value="MBN8235155.1"/>
    <property type="molecule type" value="Genomic_DNA"/>
</dbReference>
<comment type="caution">
    <text evidence="10">The sequence shown here is derived from an EMBL/GenBank/DDBJ whole genome shotgun (WGS) entry which is preliminary data.</text>
</comment>
<dbReference type="InterPro" id="IPR054529">
    <property type="entry name" value="TcaA_2nd"/>
</dbReference>
<feature type="domain" description="TcaA second" evidence="7">
    <location>
        <begin position="74"/>
        <end position="165"/>
    </location>
</feature>
<feature type="domain" description="TcaA protein NTF2-like" evidence="8">
    <location>
        <begin position="339"/>
        <end position="450"/>
    </location>
</feature>
<protein>
    <recommendedName>
        <fullName evidence="12">Zinc ribbon domain-containing protein</fullName>
    </recommendedName>
</protein>
<dbReference type="Pfam" id="PF22820">
    <property type="entry name" value="TcaA_3rd_4th"/>
    <property type="match status" value="1"/>
</dbReference>
<feature type="transmembrane region" description="Helical" evidence="6">
    <location>
        <begin position="47"/>
        <end position="66"/>
    </location>
</feature>
<evidence type="ECO:0000256" key="5">
    <source>
        <dbReference type="ARBA" id="ARBA00023136"/>
    </source>
</evidence>
<evidence type="ECO:0000259" key="8">
    <source>
        <dbReference type="Pfam" id="PF22819"/>
    </source>
</evidence>
<dbReference type="InterPro" id="IPR032710">
    <property type="entry name" value="NTF2-like_dom_sf"/>
</dbReference>
<dbReference type="InterPro" id="IPR054528">
    <property type="entry name" value="TcaA_5th"/>
</dbReference>
<evidence type="ECO:0000256" key="6">
    <source>
        <dbReference type="SAM" id="Phobius"/>
    </source>
</evidence>
<evidence type="ECO:0000259" key="7">
    <source>
        <dbReference type="Pfam" id="PF22813"/>
    </source>
</evidence>
<evidence type="ECO:0000256" key="2">
    <source>
        <dbReference type="ARBA" id="ARBA00022475"/>
    </source>
</evidence>
<dbReference type="SUPFAM" id="SSF54427">
    <property type="entry name" value="NTF2-like"/>
    <property type="match status" value="1"/>
</dbReference>
<evidence type="ECO:0000313" key="11">
    <source>
        <dbReference type="Proteomes" id="UP000663970"/>
    </source>
</evidence>